<dbReference type="OrthoDB" id="1433814at2759"/>
<evidence type="ECO:0000313" key="4">
    <source>
        <dbReference type="Proteomes" id="UP001141806"/>
    </source>
</evidence>
<feature type="region of interest" description="Disordered" evidence="1">
    <location>
        <begin position="73"/>
        <end position="118"/>
    </location>
</feature>
<dbReference type="EMBL" id="JAMYWD010000001">
    <property type="protein sequence ID" value="KAJ4982097.1"/>
    <property type="molecule type" value="Genomic_DNA"/>
</dbReference>
<dbReference type="AlphaFoldDB" id="A0A9Q0L4A3"/>
<feature type="region of interest" description="Disordered" evidence="1">
    <location>
        <begin position="160"/>
        <end position="181"/>
    </location>
</feature>
<gene>
    <name evidence="3" type="ORF">NE237_032934</name>
</gene>
<evidence type="ECO:0000256" key="2">
    <source>
        <dbReference type="SAM" id="Phobius"/>
    </source>
</evidence>
<keyword evidence="2" id="KW-0472">Membrane</keyword>
<dbReference type="Proteomes" id="UP001141806">
    <property type="component" value="Unassembled WGS sequence"/>
</dbReference>
<evidence type="ECO:0000256" key="1">
    <source>
        <dbReference type="SAM" id="MobiDB-lite"/>
    </source>
</evidence>
<accession>A0A9Q0L4A3</accession>
<feature type="compositionally biased region" description="Low complexity" evidence="1">
    <location>
        <begin position="78"/>
        <end position="87"/>
    </location>
</feature>
<organism evidence="3 4">
    <name type="scientific">Protea cynaroides</name>
    <dbReference type="NCBI Taxonomy" id="273540"/>
    <lineage>
        <taxon>Eukaryota</taxon>
        <taxon>Viridiplantae</taxon>
        <taxon>Streptophyta</taxon>
        <taxon>Embryophyta</taxon>
        <taxon>Tracheophyta</taxon>
        <taxon>Spermatophyta</taxon>
        <taxon>Magnoliopsida</taxon>
        <taxon>Proteales</taxon>
        <taxon>Proteaceae</taxon>
        <taxon>Protea</taxon>
    </lineage>
</organism>
<evidence type="ECO:0000313" key="3">
    <source>
        <dbReference type="EMBL" id="KAJ4982097.1"/>
    </source>
</evidence>
<proteinExistence type="predicted"/>
<feature type="transmembrane region" description="Helical" evidence="2">
    <location>
        <begin position="134"/>
        <end position="156"/>
    </location>
</feature>
<reference evidence="3" key="1">
    <citation type="journal article" date="2023" name="Plant J.">
        <title>The genome of the king protea, Protea cynaroides.</title>
        <authorList>
            <person name="Chang J."/>
            <person name="Duong T.A."/>
            <person name="Schoeman C."/>
            <person name="Ma X."/>
            <person name="Roodt D."/>
            <person name="Barker N."/>
            <person name="Li Z."/>
            <person name="Van de Peer Y."/>
            <person name="Mizrachi E."/>
        </authorList>
    </citation>
    <scope>NUCLEOTIDE SEQUENCE</scope>
    <source>
        <tissue evidence="3">Young leaves</tissue>
    </source>
</reference>
<protein>
    <submittedName>
        <fullName evidence="3">Uncharacterized protein</fullName>
    </submittedName>
</protein>
<keyword evidence="2" id="KW-0812">Transmembrane</keyword>
<dbReference type="PANTHER" id="PTHR37186:SF1">
    <property type="entry name" value="OS06G0524500 PROTEIN"/>
    <property type="match status" value="1"/>
</dbReference>
<dbReference type="PANTHER" id="PTHR37186">
    <property type="entry name" value="OS06G0524500 PROTEIN"/>
    <property type="match status" value="1"/>
</dbReference>
<keyword evidence="2" id="KW-1133">Transmembrane helix</keyword>
<keyword evidence="4" id="KW-1185">Reference proteome</keyword>
<name>A0A9Q0L4A3_9MAGN</name>
<comment type="caution">
    <text evidence="3">The sequence shown here is derived from an EMBL/GenBank/DDBJ whole genome shotgun (WGS) entry which is preliminary data.</text>
</comment>
<sequence>MLDALTGPHRQAIVRLIKLDAVNRKRNLSQHYKFSSTNPPTRIYSSVDSVALHQERERYFLLNMAEQQDPNAVQRNIPSSTPSSTTPRVSGEIGSNGGVGRQKAHYPNPPDATNPDAATLRDQWRFAIRQYSRWYSQAWGTAILAGISFFALGWIIKGSNPLPSKKEEHPPPSPSSSADHP</sequence>